<comment type="subcellular location">
    <subcellularLocation>
        <location evidence="1 5">Nucleus envelope</location>
    </subcellularLocation>
</comment>
<dbReference type="Pfam" id="PF03399">
    <property type="entry name" value="SAC3_GANP"/>
    <property type="match status" value="1"/>
</dbReference>
<protein>
    <recommendedName>
        <fullName evidence="5">Nuclear mRNA export factor</fullName>
    </recommendedName>
</protein>
<dbReference type="PROSITE" id="PS50250">
    <property type="entry name" value="PCI"/>
    <property type="match status" value="1"/>
</dbReference>
<dbReference type="EMBL" id="CP058610">
    <property type="protein sequence ID" value="QLG74485.1"/>
    <property type="molecule type" value="Genomic_DNA"/>
</dbReference>
<dbReference type="RefSeq" id="XP_037146210.1">
    <property type="nucleotide sequence ID" value="XM_037290315.1"/>
</dbReference>
<dbReference type="KEGG" id="zmk:HG535_0G03680"/>
<dbReference type="Gene3D" id="1.25.40.990">
    <property type="match status" value="1"/>
</dbReference>
<dbReference type="GO" id="GO:0005737">
    <property type="term" value="C:cytoplasm"/>
    <property type="evidence" value="ECO:0007669"/>
    <property type="project" value="TreeGrafter"/>
</dbReference>
<dbReference type="PANTHER" id="PTHR12436">
    <property type="entry name" value="80 KDA MCM3-ASSOCIATED PROTEIN"/>
    <property type="match status" value="1"/>
</dbReference>
<feature type="compositionally biased region" description="Polar residues" evidence="7">
    <location>
        <begin position="1269"/>
        <end position="1282"/>
    </location>
</feature>
<dbReference type="GeneID" id="59238268"/>
<dbReference type="GO" id="GO:0005635">
    <property type="term" value="C:nuclear envelope"/>
    <property type="evidence" value="ECO:0007669"/>
    <property type="project" value="UniProtKB-SubCell"/>
</dbReference>
<evidence type="ECO:0000259" key="8">
    <source>
        <dbReference type="PROSITE" id="PS50250"/>
    </source>
</evidence>
<dbReference type="GO" id="GO:0042274">
    <property type="term" value="P:ribosomal small subunit biogenesis"/>
    <property type="evidence" value="ECO:0007669"/>
    <property type="project" value="UniProtKB-UniRule"/>
</dbReference>
<keyword evidence="6" id="KW-0175">Coiled coil</keyword>
<evidence type="ECO:0000256" key="6">
    <source>
        <dbReference type="SAM" id="Coils"/>
    </source>
</evidence>
<feature type="region of interest" description="Disordered" evidence="7">
    <location>
        <begin position="21"/>
        <end position="81"/>
    </location>
</feature>
<evidence type="ECO:0000313" key="10">
    <source>
        <dbReference type="Proteomes" id="UP000509704"/>
    </source>
</evidence>
<feature type="domain" description="PCI" evidence="8">
    <location>
        <begin position="335"/>
        <end position="525"/>
    </location>
</feature>
<evidence type="ECO:0000256" key="2">
    <source>
        <dbReference type="ARBA" id="ARBA00022553"/>
    </source>
</evidence>
<evidence type="ECO:0000256" key="5">
    <source>
        <dbReference type="PIRNR" id="PIRNR037320"/>
    </source>
</evidence>
<feature type="compositionally biased region" description="Acidic residues" evidence="7">
    <location>
        <begin position="573"/>
        <end position="592"/>
    </location>
</feature>
<dbReference type="PIRSF" id="PIRSF037320">
    <property type="entry name" value="mRNA_export_factor_Sac3"/>
    <property type="match status" value="1"/>
</dbReference>
<evidence type="ECO:0000256" key="3">
    <source>
        <dbReference type="ARBA" id="ARBA00023242"/>
    </source>
</evidence>
<reference evidence="9 10" key="1">
    <citation type="submission" date="2020-07" db="EMBL/GenBank/DDBJ databases">
        <title>The yeast mating-type switching endonuclease HO is a domesticated member of an unorthodox homing genetic element family.</title>
        <authorList>
            <person name="Coughlan A.Y."/>
            <person name="Lombardi L."/>
            <person name="Braun-Galleani S."/>
            <person name="Martos A.R."/>
            <person name="Galeote V."/>
            <person name="Bigey F."/>
            <person name="Dequin S."/>
            <person name="Byrne K.P."/>
            <person name="Wolfe K.H."/>
        </authorList>
    </citation>
    <scope>NUCLEOTIDE SEQUENCE [LARGE SCALE GENOMIC DNA]</scope>
    <source>
        <strain evidence="9 10">NRRL Y-6702</strain>
    </source>
</reference>
<evidence type="ECO:0000256" key="4">
    <source>
        <dbReference type="ARBA" id="ARBA00038443"/>
    </source>
</evidence>
<dbReference type="GO" id="GO:0070390">
    <property type="term" value="C:transcription export complex 2"/>
    <property type="evidence" value="ECO:0007669"/>
    <property type="project" value="UniProtKB-UniRule"/>
</dbReference>
<dbReference type="OrthoDB" id="264795at2759"/>
<comment type="similarity">
    <text evidence="4 5">Belongs to the SAC3 family.</text>
</comment>
<gene>
    <name evidence="9" type="ORF">HG535_0G03680</name>
</gene>
<dbReference type="InterPro" id="IPR005062">
    <property type="entry name" value="SAC3/GANP/THP3_conserved"/>
</dbReference>
<dbReference type="InterPro" id="IPR017173">
    <property type="entry name" value="Sac3"/>
</dbReference>
<feature type="compositionally biased region" description="Polar residues" evidence="7">
    <location>
        <begin position="27"/>
        <end position="37"/>
    </location>
</feature>
<keyword evidence="3 5" id="KW-0539">Nucleus</keyword>
<evidence type="ECO:0000256" key="7">
    <source>
        <dbReference type="SAM" id="MobiDB-lite"/>
    </source>
</evidence>
<evidence type="ECO:0000313" key="9">
    <source>
        <dbReference type="EMBL" id="QLG74485.1"/>
    </source>
</evidence>
<dbReference type="InterPro" id="IPR045107">
    <property type="entry name" value="SAC3/GANP/THP3"/>
</dbReference>
<dbReference type="InterPro" id="IPR024293">
    <property type="entry name" value="SAC3_helical"/>
</dbReference>
<dbReference type="Gene3D" id="6.10.250.2880">
    <property type="match status" value="1"/>
</dbReference>
<dbReference type="GO" id="GO:0006406">
    <property type="term" value="P:mRNA export from nucleus"/>
    <property type="evidence" value="ECO:0007669"/>
    <property type="project" value="UniProtKB-UniRule"/>
</dbReference>
<feature type="region of interest" description="Disordered" evidence="7">
    <location>
        <begin position="1269"/>
        <end position="1288"/>
    </location>
</feature>
<keyword evidence="10" id="KW-1185">Reference proteome</keyword>
<dbReference type="FunFam" id="1.25.40.990:FF:000008">
    <property type="entry name" value="Nuclear mRNA export protein SAC3"/>
    <property type="match status" value="1"/>
</dbReference>
<proteinExistence type="inferred from homology"/>
<evidence type="ECO:0000256" key="1">
    <source>
        <dbReference type="ARBA" id="ARBA00004259"/>
    </source>
</evidence>
<sequence>MNISFGTTIPSSPFNFFGGNNDHGGFSSINSGTTDVSSKAKRTGLPHFGNRDSASQKQSKKKPSNKPITHEPERTIKHKPMSNKYMKLRIPQSSDADIGALISEPERLGFSHVEHKLRPMPRFLIGQQAQLKQKKFQPDSWDRANQDKMLKLENSIEDVTDLYETLKKMRDVERKIMENKGLVDKADSAKDLTEAISFQGTCLDMCPIFERARRNVEYTVYSYEKDDPSGKKASRSKALKVFARPAAAAAPPLPSDVRPPHILSLTLDYIIDNLLVTLPDSEGFIWDRMRSIRQDFTYQNYSGPEAIECNEKIVRIHLLIIHVMGKSKNEFSLQQELEQLHKSLITLSEIYDEVRANGGNCPNEAEFRAYALLSKIRDPEYDKNIQELPIHIFQNDLVQLALCFRRYVSNSSFHKRGFIRTENCLNFYNAFFQVLNSGRVPFLMGSFLELYVNEVRFYAFKALSLSINKRHKPIPCDHLIETFLFNSKEELEDFCKYYSIDITDEGVELKTLTHHSHKLNESQPLKQASLKCVDDLLLGTSFPELINSGKPTVYTIPNNNIGSTNHAGHQIDEMEQEEDGNEEEEQEEEVEVGEANRERETGLENEANTRKINYISTEQNNFVMPSLTKQGVATEKVLGTQQPQFDLSSSSPTIIPRRGFKNEFSSNNILPGAARTNNSNQGDINLLPDGNAKLAAKENIKERSLLEDGTKNRLQLVPKAVERKKAKNLEIEAETIQLKNQAARDISNEIIKKVVQDMMTTIANDAMQKKIIEKRNINKLTGELYYAFLHEKIYNIYLGSRAEVFRERKLKSRGFNKWKMCYKTRKEERDTENKRKAEFQNAGRQLGVPLLKKSKIFSTPCNNGASSFVLPHSLGKDITFSPVFDEANIFSKQTEKRLEVWEPMDTKSIYFEPLRDKCKSLKHQVTLSIFIYGTSWTSIPNNWAMSKFGKSDPSKETILQDEVLKLSIHCIDSTYNPASFANLQLLVFNTGVTDSNIFDLEMKLQQDGEELIKLATGISLNTNVNFSILILYWESTETPLSDATIFRCLKLNRISKSFCGILEDINIVAISGNSPHAELERVLKQVANRFRYKLTERGKYHASLRQTNSTVKSRHQPRTTQAIDEKMRHMLESEQRKYKEEEDQRNTYAHLKSHIDASPKNEKKKLPVLLSKRKDYKFKTPLAIRSLSSSSPAIPSHLATKMRRAPRVPSYHGVLAGGTPSHSTNLPVVPISTGCMLNSATDYSQISNSSFEHPTVIHEPDLYQTPLNSNTNVTSRPSNISEAAQDDSISEDVLELKDLIESVKRKVHNK</sequence>
<dbReference type="Pfam" id="PF12209">
    <property type="entry name" value="SAC3"/>
    <property type="match status" value="1"/>
</dbReference>
<dbReference type="PANTHER" id="PTHR12436:SF3">
    <property type="entry name" value="GERMINAL-CENTER ASSOCIATED NUCLEAR PROTEIN"/>
    <property type="match status" value="1"/>
</dbReference>
<feature type="region of interest" description="Disordered" evidence="7">
    <location>
        <begin position="572"/>
        <end position="605"/>
    </location>
</feature>
<name>A0A7H9B6Y4_ZYGMR</name>
<accession>A0A7H9B6Y4</accession>
<keyword evidence="2" id="KW-0597">Phosphoprotein</keyword>
<organism evidence="9 10">
    <name type="scientific">Zygotorulaspora mrakii</name>
    <name type="common">Zygosaccharomyces mrakii</name>
    <dbReference type="NCBI Taxonomy" id="42260"/>
    <lineage>
        <taxon>Eukaryota</taxon>
        <taxon>Fungi</taxon>
        <taxon>Dikarya</taxon>
        <taxon>Ascomycota</taxon>
        <taxon>Saccharomycotina</taxon>
        <taxon>Saccharomycetes</taxon>
        <taxon>Saccharomycetales</taxon>
        <taxon>Saccharomycetaceae</taxon>
        <taxon>Zygotorulaspora</taxon>
    </lineage>
</organism>
<dbReference type="Proteomes" id="UP000509704">
    <property type="component" value="Chromosome 7"/>
</dbReference>
<feature type="coiled-coil region" evidence="6">
    <location>
        <begin position="1124"/>
        <end position="1151"/>
    </location>
</feature>
<dbReference type="InterPro" id="IPR000717">
    <property type="entry name" value="PCI_dom"/>
</dbReference>
<feature type="coiled-coil region" evidence="6">
    <location>
        <begin position="719"/>
        <end position="746"/>
    </location>
</feature>